<keyword evidence="2" id="KW-0964">Secreted</keyword>
<evidence type="ECO:0000313" key="4">
    <source>
        <dbReference type="EMBL" id="MFD0871422.1"/>
    </source>
</evidence>
<name>A0ABW3DDB0_9BACL</name>
<dbReference type="InterPro" id="IPR008160">
    <property type="entry name" value="Collagen"/>
</dbReference>
<dbReference type="InterPro" id="IPR050392">
    <property type="entry name" value="Collagen/C1q_domain"/>
</dbReference>
<feature type="compositionally biased region" description="Low complexity" evidence="3">
    <location>
        <begin position="84"/>
        <end position="105"/>
    </location>
</feature>
<comment type="caution">
    <text evidence="4">The sequence shown here is derived from an EMBL/GenBank/DDBJ whole genome shotgun (WGS) entry which is preliminary data.</text>
</comment>
<keyword evidence="5" id="KW-1185">Reference proteome</keyword>
<accession>A0ABW3DDB0</accession>
<evidence type="ECO:0000313" key="5">
    <source>
        <dbReference type="Proteomes" id="UP001597120"/>
    </source>
</evidence>
<dbReference type="Proteomes" id="UP001597120">
    <property type="component" value="Unassembled WGS sequence"/>
</dbReference>
<dbReference type="RefSeq" id="WP_379290445.1">
    <property type="nucleotide sequence ID" value="NZ_JBHTIU010000081.1"/>
</dbReference>
<dbReference type="PANTHER" id="PTHR15427:SF33">
    <property type="entry name" value="COLLAGEN IV NC1 DOMAIN-CONTAINING PROTEIN"/>
    <property type="match status" value="1"/>
</dbReference>
<evidence type="ECO:0000256" key="3">
    <source>
        <dbReference type="SAM" id="MobiDB-lite"/>
    </source>
</evidence>
<sequence length="263" mass="26941">MLIRKPKKICGRSSLCRPKKTVHCSSKKKAVICHSRKEKRIDLCHPKKVKKIDLCPPKKRKKVVIVKKVIKRGVPGPRGPQGPQGPQGIPGPQGVPGPQGAQGPQGPQGPAGGIASSAFLCSTVSQTVAPAPAPTTQGGAVTFNNSVINGPAITFAAPSTININETGLYNISWEVFPTAGNSAFGLFFDPDAAGPTPAALVPCSNYGAGSGNQPYQGQVVAQLTAGGVLTLNRIDNMGAQTLQGAIGGGTATVSASIVIEKIA</sequence>
<reference evidence="5" key="1">
    <citation type="journal article" date="2019" name="Int. J. Syst. Evol. Microbiol.">
        <title>The Global Catalogue of Microorganisms (GCM) 10K type strain sequencing project: providing services to taxonomists for standard genome sequencing and annotation.</title>
        <authorList>
            <consortium name="The Broad Institute Genomics Platform"/>
            <consortium name="The Broad Institute Genome Sequencing Center for Infectious Disease"/>
            <person name="Wu L."/>
            <person name="Ma J."/>
        </authorList>
    </citation>
    <scope>NUCLEOTIDE SEQUENCE [LARGE SCALE GENOMIC DNA]</scope>
    <source>
        <strain evidence="5">CCUG 57263</strain>
    </source>
</reference>
<dbReference type="Pfam" id="PF01391">
    <property type="entry name" value="Collagen"/>
    <property type="match status" value="1"/>
</dbReference>
<comment type="subcellular location">
    <subcellularLocation>
        <location evidence="1">Secreted</location>
    </subcellularLocation>
</comment>
<evidence type="ECO:0000256" key="2">
    <source>
        <dbReference type="ARBA" id="ARBA00022525"/>
    </source>
</evidence>
<dbReference type="Gene3D" id="2.60.120.40">
    <property type="match status" value="1"/>
</dbReference>
<dbReference type="InterPro" id="IPR008983">
    <property type="entry name" value="Tumour_necrosis_fac-like_dom"/>
</dbReference>
<organism evidence="4 5">
    <name type="scientific">Paenibacillus residui</name>
    <dbReference type="NCBI Taxonomy" id="629724"/>
    <lineage>
        <taxon>Bacteria</taxon>
        <taxon>Bacillati</taxon>
        <taxon>Bacillota</taxon>
        <taxon>Bacilli</taxon>
        <taxon>Bacillales</taxon>
        <taxon>Paenibacillaceae</taxon>
        <taxon>Paenibacillus</taxon>
    </lineage>
</organism>
<evidence type="ECO:0000256" key="1">
    <source>
        <dbReference type="ARBA" id="ARBA00004613"/>
    </source>
</evidence>
<dbReference type="PANTHER" id="PTHR15427">
    <property type="entry name" value="EMILIN ELASTIN MICROFIBRIL INTERFACE-LOCATED PROTEIN ELASTIN MICROFIBRIL INTERFACER"/>
    <property type="match status" value="1"/>
</dbReference>
<protein>
    <submittedName>
        <fullName evidence="4">Collagen-like protein</fullName>
    </submittedName>
</protein>
<gene>
    <name evidence="4" type="ORF">ACFQ03_19980</name>
</gene>
<proteinExistence type="predicted"/>
<dbReference type="EMBL" id="JBHTIU010000081">
    <property type="protein sequence ID" value="MFD0871422.1"/>
    <property type="molecule type" value="Genomic_DNA"/>
</dbReference>
<feature type="region of interest" description="Disordered" evidence="3">
    <location>
        <begin position="69"/>
        <end position="112"/>
    </location>
</feature>